<evidence type="ECO:0000256" key="9">
    <source>
        <dbReference type="ARBA" id="ARBA00022792"/>
    </source>
</evidence>
<accession>A0A2P2HVP3</accession>
<evidence type="ECO:0000256" key="1">
    <source>
        <dbReference type="ARBA" id="ARBA00003195"/>
    </source>
</evidence>
<comment type="similarity">
    <text evidence="3">Belongs to the complex I NDUFB5 subunit family.</text>
</comment>
<evidence type="ECO:0000256" key="5">
    <source>
        <dbReference type="ARBA" id="ARBA00015175"/>
    </source>
</evidence>
<keyword evidence="12 17" id="KW-1133">Transmembrane helix</keyword>
<evidence type="ECO:0000256" key="14">
    <source>
        <dbReference type="ARBA" id="ARBA00023136"/>
    </source>
</evidence>
<evidence type="ECO:0000256" key="3">
    <source>
        <dbReference type="ARBA" id="ARBA00007152"/>
    </source>
</evidence>
<evidence type="ECO:0000256" key="8">
    <source>
        <dbReference type="ARBA" id="ARBA00022692"/>
    </source>
</evidence>
<feature type="transmembrane region" description="Helical" evidence="17">
    <location>
        <begin position="52"/>
        <end position="70"/>
    </location>
</feature>
<dbReference type="Pfam" id="PF09781">
    <property type="entry name" value="NDUF_B5"/>
    <property type="match status" value="1"/>
</dbReference>
<dbReference type="InterPro" id="IPR019173">
    <property type="entry name" value="NADH_UbQ_OxRdtase_B5_su"/>
</dbReference>
<evidence type="ECO:0000256" key="2">
    <source>
        <dbReference type="ARBA" id="ARBA00004434"/>
    </source>
</evidence>
<evidence type="ECO:0000256" key="4">
    <source>
        <dbReference type="ARBA" id="ARBA00011533"/>
    </source>
</evidence>
<name>A0A2P2HVP3_9CRUS</name>
<keyword evidence="10" id="KW-0809">Transit peptide</keyword>
<keyword evidence="8 17" id="KW-0812">Transmembrane</keyword>
<proteinExistence type="evidence at transcript level"/>
<sequence>MGVLSVLARGPALRGQLTTARCVNFCQRRMSGHETMIITPSRWQWHKFKDMFHFYLMLGAIPLALTSFFVNVKVGPATLTQIPEGYVPKDWEYHSHPITRFIVKYRYKNYQEMYERKLHVLHVEDEKRQMRLLETKIKKVIADREDVQGYSYRPIMTKYHRHIREEFESLRHAAGDHKG</sequence>
<evidence type="ECO:0000256" key="12">
    <source>
        <dbReference type="ARBA" id="ARBA00022989"/>
    </source>
</evidence>
<keyword evidence="14 17" id="KW-0472">Membrane</keyword>
<evidence type="ECO:0000256" key="17">
    <source>
        <dbReference type="SAM" id="Phobius"/>
    </source>
</evidence>
<keyword evidence="7" id="KW-0679">Respiratory chain</keyword>
<comment type="subunit">
    <text evidence="4">Complex I is composed of 45 different subunits.</text>
</comment>
<evidence type="ECO:0000256" key="10">
    <source>
        <dbReference type="ARBA" id="ARBA00022946"/>
    </source>
</evidence>
<protein>
    <recommendedName>
        <fullName evidence="5">NADH dehydrogenase [ubiquinone] 1 beta subcomplex subunit 5, mitochondrial</fullName>
    </recommendedName>
    <alternativeName>
        <fullName evidence="16">Complex I-SGDH</fullName>
    </alternativeName>
    <alternativeName>
        <fullName evidence="15">NADH-ubiquinone oxidoreductase SGDH subunit</fullName>
    </alternativeName>
</protein>
<evidence type="ECO:0000256" key="16">
    <source>
        <dbReference type="ARBA" id="ARBA00032550"/>
    </source>
</evidence>
<dbReference type="PANTHER" id="PTHR13178">
    <property type="entry name" value="NADH-UBIQUINONE OXIDOREDUCTASE SGDH SUBUNIT"/>
    <property type="match status" value="1"/>
</dbReference>
<keyword evidence="6" id="KW-0813">Transport</keyword>
<keyword evidence="13" id="KW-0496">Mitochondrion</keyword>
<keyword evidence="18" id="KW-0830">Ubiquinone</keyword>
<keyword evidence="9" id="KW-0999">Mitochondrion inner membrane</keyword>
<evidence type="ECO:0000256" key="7">
    <source>
        <dbReference type="ARBA" id="ARBA00022660"/>
    </source>
</evidence>
<dbReference type="GO" id="GO:0005743">
    <property type="term" value="C:mitochondrial inner membrane"/>
    <property type="evidence" value="ECO:0007669"/>
    <property type="project" value="UniProtKB-SubCell"/>
</dbReference>
<evidence type="ECO:0000256" key="11">
    <source>
        <dbReference type="ARBA" id="ARBA00022982"/>
    </source>
</evidence>
<reference evidence="18" key="1">
    <citation type="journal article" date="2018" name="Biosci. Biotechnol. Biochem.">
        <title>Polysaccharide hydrolase of the hadal zone amphipods Hirondellea gigas.</title>
        <authorList>
            <person name="Kobayashi H."/>
            <person name="Nagahama T."/>
            <person name="Arai W."/>
            <person name="Sasagawa Y."/>
            <person name="Umeda M."/>
            <person name="Hayashi T."/>
            <person name="Nikaido I."/>
            <person name="Watanabe H."/>
            <person name="Oguri K."/>
            <person name="Kitazato H."/>
            <person name="Fujioka K."/>
            <person name="Kido Y."/>
            <person name="Takami H."/>
        </authorList>
    </citation>
    <scope>NUCLEOTIDE SEQUENCE</scope>
    <source>
        <tissue evidence="18">Whole body</tissue>
    </source>
</reference>
<dbReference type="AlphaFoldDB" id="A0A2P2HVP3"/>
<keyword evidence="11" id="KW-0249">Electron transport</keyword>
<comment type="subcellular location">
    <subcellularLocation>
        <location evidence="2">Mitochondrion inner membrane</location>
        <topology evidence="2">Single-pass membrane protein</topology>
    </subcellularLocation>
</comment>
<comment type="function">
    <text evidence="1">Accessory subunit of the mitochondrial membrane respiratory chain NADH dehydrogenase (Complex I), that is believed not to be involved in catalysis. Complex I functions in the transfer of electrons from NADH to the respiratory chain. The immediate electron acceptor for the enzyme is believed to be ubiquinone.</text>
</comment>
<evidence type="ECO:0000256" key="13">
    <source>
        <dbReference type="ARBA" id="ARBA00023128"/>
    </source>
</evidence>
<dbReference type="PANTHER" id="PTHR13178:SF0">
    <property type="entry name" value="NADH DEHYDROGENASE [UBIQUINONE] 1 BETA SUBCOMPLEX SUBUNIT 5, MITOCHONDRIAL"/>
    <property type="match status" value="1"/>
</dbReference>
<evidence type="ECO:0000313" key="18">
    <source>
        <dbReference type="EMBL" id="LAB65875.1"/>
    </source>
</evidence>
<evidence type="ECO:0000256" key="6">
    <source>
        <dbReference type="ARBA" id="ARBA00022448"/>
    </source>
</evidence>
<dbReference type="EMBL" id="IACF01000062">
    <property type="protein sequence ID" value="LAB65875.1"/>
    <property type="molecule type" value="mRNA"/>
</dbReference>
<organism evidence="18">
    <name type="scientific">Hirondellea gigas</name>
    <dbReference type="NCBI Taxonomy" id="1518452"/>
    <lineage>
        <taxon>Eukaryota</taxon>
        <taxon>Metazoa</taxon>
        <taxon>Ecdysozoa</taxon>
        <taxon>Arthropoda</taxon>
        <taxon>Crustacea</taxon>
        <taxon>Multicrustacea</taxon>
        <taxon>Malacostraca</taxon>
        <taxon>Eumalacostraca</taxon>
        <taxon>Peracarida</taxon>
        <taxon>Amphipoda</taxon>
        <taxon>Amphilochidea</taxon>
        <taxon>Lysianassida</taxon>
        <taxon>Lysianassidira</taxon>
        <taxon>Lysianassoidea</taxon>
        <taxon>Lysianassidae</taxon>
        <taxon>Hirondellea</taxon>
    </lineage>
</organism>
<evidence type="ECO:0000256" key="15">
    <source>
        <dbReference type="ARBA" id="ARBA00032395"/>
    </source>
</evidence>